<proteinExistence type="predicted"/>
<comment type="caution">
    <text evidence="1">The sequence shown here is derived from an EMBL/GenBank/DDBJ whole genome shotgun (WGS) entry which is preliminary data.</text>
</comment>
<name>A0A851GBY5_9BACT</name>
<dbReference type="EMBL" id="JACBAZ010000002">
    <property type="protein sequence ID" value="NWK55248.1"/>
    <property type="molecule type" value="Genomic_DNA"/>
</dbReference>
<protein>
    <submittedName>
        <fullName evidence="1">Uncharacterized protein</fullName>
    </submittedName>
</protein>
<dbReference type="Proteomes" id="UP000557872">
    <property type="component" value="Unassembled WGS sequence"/>
</dbReference>
<gene>
    <name evidence="1" type="ORF">HW115_06475</name>
</gene>
<dbReference type="AlphaFoldDB" id="A0A851GBY5"/>
<reference evidence="1 2" key="1">
    <citation type="submission" date="2020-07" db="EMBL/GenBank/DDBJ databases">
        <title>Roseicoccus Jingziensis gen. nov., sp. nov., isolated from coastal seawater.</title>
        <authorList>
            <person name="Feng X."/>
        </authorList>
    </citation>
    <scope>NUCLEOTIDE SEQUENCE [LARGE SCALE GENOMIC DNA]</scope>
    <source>
        <strain evidence="1 2">N1E253</strain>
    </source>
</reference>
<evidence type="ECO:0000313" key="2">
    <source>
        <dbReference type="Proteomes" id="UP000557872"/>
    </source>
</evidence>
<keyword evidence="2" id="KW-1185">Reference proteome</keyword>
<dbReference type="RefSeq" id="WP_178931775.1">
    <property type="nucleotide sequence ID" value="NZ_JACBAZ010000002.1"/>
</dbReference>
<organism evidence="1 2">
    <name type="scientific">Oceaniferula marina</name>
    <dbReference type="NCBI Taxonomy" id="2748318"/>
    <lineage>
        <taxon>Bacteria</taxon>
        <taxon>Pseudomonadati</taxon>
        <taxon>Verrucomicrobiota</taxon>
        <taxon>Verrucomicrobiia</taxon>
        <taxon>Verrucomicrobiales</taxon>
        <taxon>Verrucomicrobiaceae</taxon>
        <taxon>Oceaniferula</taxon>
    </lineage>
</organism>
<evidence type="ECO:0000313" key="1">
    <source>
        <dbReference type="EMBL" id="NWK55248.1"/>
    </source>
</evidence>
<accession>A0A851GBY5</accession>
<sequence>MRERRCVPQEKFRNGPLLATEDRNFSVPRFLFTDAGNFHVADLDSAYGISYGESFEKSKAGIAVFIFFSVTDAMVKVYRINHEHDKFL</sequence>